<organism evidence="1 2">
    <name type="scientific">Armillaria tabescens</name>
    <name type="common">Ringless honey mushroom</name>
    <name type="synonym">Agaricus tabescens</name>
    <dbReference type="NCBI Taxonomy" id="1929756"/>
    <lineage>
        <taxon>Eukaryota</taxon>
        <taxon>Fungi</taxon>
        <taxon>Dikarya</taxon>
        <taxon>Basidiomycota</taxon>
        <taxon>Agaricomycotina</taxon>
        <taxon>Agaricomycetes</taxon>
        <taxon>Agaricomycetidae</taxon>
        <taxon>Agaricales</taxon>
        <taxon>Marasmiineae</taxon>
        <taxon>Physalacriaceae</taxon>
        <taxon>Desarmillaria</taxon>
    </lineage>
</organism>
<protein>
    <submittedName>
        <fullName evidence="1">Uncharacterized protein</fullName>
    </submittedName>
</protein>
<proteinExistence type="predicted"/>
<comment type="caution">
    <text evidence="1">The sequence shown here is derived from an EMBL/GenBank/DDBJ whole genome shotgun (WGS) entry which is preliminary data.</text>
</comment>
<evidence type="ECO:0000313" key="1">
    <source>
        <dbReference type="EMBL" id="KAK0444586.1"/>
    </source>
</evidence>
<dbReference type="RefSeq" id="XP_060325156.1">
    <property type="nucleotide sequence ID" value="XM_060480379.1"/>
</dbReference>
<accession>A0AA39MRP1</accession>
<keyword evidence="2" id="KW-1185">Reference proteome</keyword>
<dbReference type="Proteomes" id="UP001175211">
    <property type="component" value="Unassembled WGS sequence"/>
</dbReference>
<gene>
    <name evidence="1" type="ORF">EV420DRAFT_1751735</name>
</gene>
<evidence type="ECO:0000313" key="2">
    <source>
        <dbReference type="Proteomes" id="UP001175211"/>
    </source>
</evidence>
<sequence>MTPLRITAVQKEERYEMAHQTCASVMTVKEHVNKCEIRNGKVRRGAWTMGCMESYKSAAMRRYRVQWEHTNHPPRNEELQTVGTECKHQVRSFAKDTTCGRNNRAPLHRCYRIIECEWSQTSKVVMQLNPRAMVANSCCGPKADHREAGRSSHNLTFLLALVVDILRLLPHVENIWPVSLVTALAITLNSSKVLLGILLGAGIIIDEQHEGGQWIIGGAATDAQKANVQYSEDINKEETIVAG</sequence>
<dbReference type="AlphaFoldDB" id="A0AA39MRP1"/>
<dbReference type="EMBL" id="JAUEPS010000053">
    <property type="protein sequence ID" value="KAK0444586.1"/>
    <property type="molecule type" value="Genomic_DNA"/>
</dbReference>
<name>A0AA39MRP1_ARMTA</name>
<dbReference type="GeneID" id="85363927"/>
<reference evidence="1" key="1">
    <citation type="submission" date="2023-06" db="EMBL/GenBank/DDBJ databases">
        <authorList>
            <consortium name="Lawrence Berkeley National Laboratory"/>
            <person name="Ahrendt S."/>
            <person name="Sahu N."/>
            <person name="Indic B."/>
            <person name="Wong-Bajracharya J."/>
            <person name="Merenyi Z."/>
            <person name="Ke H.-M."/>
            <person name="Monk M."/>
            <person name="Kocsube S."/>
            <person name="Drula E."/>
            <person name="Lipzen A."/>
            <person name="Balint B."/>
            <person name="Henrissat B."/>
            <person name="Andreopoulos B."/>
            <person name="Martin F.M."/>
            <person name="Harder C.B."/>
            <person name="Rigling D."/>
            <person name="Ford K.L."/>
            <person name="Foster G.D."/>
            <person name="Pangilinan J."/>
            <person name="Papanicolaou A."/>
            <person name="Barry K."/>
            <person name="LaButti K."/>
            <person name="Viragh M."/>
            <person name="Koriabine M."/>
            <person name="Yan M."/>
            <person name="Riley R."/>
            <person name="Champramary S."/>
            <person name="Plett K.L."/>
            <person name="Tsai I.J."/>
            <person name="Slot J."/>
            <person name="Sipos G."/>
            <person name="Plett J."/>
            <person name="Nagy L.G."/>
            <person name="Grigoriev I.V."/>
        </authorList>
    </citation>
    <scope>NUCLEOTIDE SEQUENCE</scope>
    <source>
        <strain evidence="1">CCBAS 213</strain>
    </source>
</reference>